<keyword evidence="1" id="KW-0489">Methyltransferase</keyword>
<dbReference type="EMBL" id="FNNP01000011">
    <property type="protein sequence ID" value="SDX79292.1"/>
    <property type="molecule type" value="Genomic_DNA"/>
</dbReference>
<dbReference type="RefSeq" id="WP_074738891.1">
    <property type="nucleotide sequence ID" value="NZ_FNNP01000011.1"/>
</dbReference>
<dbReference type="OrthoDB" id="161159at2"/>
<reference evidence="2" key="1">
    <citation type="submission" date="2016-10" db="EMBL/GenBank/DDBJ databases">
        <authorList>
            <person name="Varghese N."/>
            <person name="Submissions S."/>
        </authorList>
    </citation>
    <scope>NUCLEOTIDE SEQUENCE [LARGE SCALE GENOMIC DNA]</scope>
    <source>
        <strain evidence="2">DSM 27839</strain>
    </source>
</reference>
<dbReference type="STRING" id="985054.SAMN05444358_111110"/>
<dbReference type="Gene3D" id="3.40.50.150">
    <property type="entry name" value="Vaccinia Virus protein VP39"/>
    <property type="match status" value="1"/>
</dbReference>
<evidence type="ECO:0000313" key="1">
    <source>
        <dbReference type="EMBL" id="SDX79292.1"/>
    </source>
</evidence>
<dbReference type="AlphaFoldDB" id="A0A1H3EKJ2"/>
<organism evidence="1 2">
    <name type="scientific">Ruegeria halocynthiae</name>
    <dbReference type="NCBI Taxonomy" id="985054"/>
    <lineage>
        <taxon>Bacteria</taxon>
        <taxon>Pseudomonadati</taxon>
        <taxon>Pseudomonadota</taxon>
        <taxon>Alphaproteobacteria</taxon>
        <taxon>Rhodobacterales</taxon>
        <taxon>Roseobacteraceae</taxon>
        <taxon>Ruegeria</taxon>
    </lineage>
</organism>
<name>A0A1H3EKJ2_9RHOB</name>
<dbReference type="SUPFAM" id="SSF53335">
    <property type="entry name" value="S-adenosyl-L-methionine-dependent methyltransferases"/>
    <property type="match status" value="1"/>
</dbReference>
<keyword evidence="2" id="KW-1185">Reference proteome</keyword>
<gene>
    <name evidence="1" type="ORF">SAMN05444358_111110</name>
</gene>
<dbReference type="GO" id="GO:0008168">
    <property type="term" value="F:methyltransferase activity"/>
    <property type="evidence" value="ECO:0007669"/>
    <property type="project" value="UniProtKB-KW"/>
</dbReference>
<dbReference type="GO" id="GO:0032259">
    <property type="term" value="P:methylation"/>
    <property type="evidence" value="ECO:0007669"/>
    <property type="project" value="UniProtKB-KW"/>
</dbReference>
<protein>
    <submittedName>
        <fullName evidence="1">DREV methyltransferase</fullName>
    </submittedName>
</protein>
<dbReference type="Pfam" id="PF13489">
    <property type="entry name" value="Methyltransf_23"/>
    <property type="match status" value="1"/>
</dbReference>
<evidence type="ECO:0000313" key="2">
    <source>
        <dbReference type="Proteomes" id="UP000183400"/>
    </source>
</evidence>
<keyword evidence="1" id="KW-0808">Transferase</keyword>
<sequence length="178" mass="20424">MFKNIARKLLQAVTRTRDFYYRRLREIAPSARDQRVLEIGSGKQVKGQEAYSAVHIFNDVAEFRQTDINPAHGHEVLDITKMNIQEQYDLILCLNVLEHVYETEVAVCNLHAALRPGGRLIVAVPFAFPLHDEPHDFYRFTRYALERMLAAFDDVEVEVHGPAKMPFGHFVVATKQSS</sequence>
<dbReference type="Proteomes" id="UP000183400">
    <property type="component" value="Unassembled WGS sequence"/>
</dbReference>
<accession>A0A1H3EKJ2</accession>
<dbReference type="InterPro" id="IPR029063">
    <property type="entry name" value="SAM-dependent_MTases_sf"/>
</dbReference>
<proteinExistence type="predicted"/>